<proteinExistence type="predicted"/>
<evidence type="ECO:0000313" key="2">
    <source>
        <dbReference type="EMBL" id="MDQ2088991.1"/>
    </source>
</evidence>
<name>A0AAE3W9S7_9RHOB</name>
<comment type="caution">
    <text evidence="2">The sequence shown here is derived from an EMBL/GenBank/DDBJ whole genome shotgun (WGS) entry which is preliminary data.</text>
</comment>
<dbReference type="NCBIfam" id="NF033773">
    <property type="entry name" value="tellur_TrgA"/>
    <property type="match status" value="1"/>
</dbReference>
<keyword evidence="1" id="KW-0812">Transmembrane</keyword>
<dbReference type="Proteomes" id="UP001226762">
    <property type="component" value="Unassembled WGS sequence"/>
</dbReference>
<dbReference type="RefSeq" id="WP_306734246.1">
    <property type="nucleotide sequence ID" value="NZ_JANHAX010000001.1"/>
</dbReference>
<feature type="transmembrane region" description="Helical" evidence="1">
    <location>
        <begin position="58"/>
        <end position="78"/>
    </location>
</feature>
<sequence>MSKLAAAVCYAILAWVVSGMVIEVMPEREEWGNFQPFNALIGLLVGWFVVGRRLRVDYVTAMGIGFTGMAAALFWVLFAHAFNEMLALALARRFDGPVEAIVSIFKLGIEYAANLAYPHIVATLVLGGMLSGVIAEYVDRRWS</sequence>
<organism evidence="2 3">
    <name type="scientific">Marimonas arenosa</name>
    <dbReference type="NCBI Taxonomy" id="1795305"/>
    <lineage>
        <taxon>Bacteria</taxon>
        <taxon>Pseudomonadati</taxon>
        <taxon>Pseudomonadota</taxon>
        <taxon>Alphaproteobacteria</taxon>
        <taxon>Rhodobacterales</taxon>
        <taxon>Paracoccaceae</taxon>
        <taxon>Marimonas</taxon>
    </lineage>
</organism>
<feature type="transmembrane region" description="Helical" evidence="1">
    <location>
        <begin position="116"/>
        <end position="138"/>
    </location>
</feature>
<keyword evidence="1" id="KW-1133">Transmembrane helix</keyword>
<dbReference type="EMBL" id="JANHAX010000001">
    <property type="protein sequence ID" value="MDQ2088991.1"/>
    <property type="molecule type" value="Genomic_DNA"/>
</dbReference>
<dbReference type="InterPro" id="IPR047784">
    <property type="entry name" value="TrgA"/>
</dbReference>
<feature type="transmembrane region" description="Helical" evidence="1">
    <location>
        <begin position="35"/>
        <end position="51"/>
    </location>
</feature>
<reference evidence="2" key="2">
    <citation type="submission" date="2023-02" db="EMBL/GenBank/DDBJ databases">
        <title>'Rhodoalgimonas zhirmunskyi' gen. nov., isolated from a red alga.</title>
        <authorList>
            <person name="Nedashkovskaya O.I."/>
            <person name="Otstavnykh N.Y."/>
            <person name="Bystritskaya E.P."/>
            <person name="Balabanova L.A."/>
            <person name="Isaeva M.P."/>
        </authorList>
    </citation>
    <scope>NUCLEOTIDE SEQUENCE</scope>
    <source>
        <strain evidence="2">KCTC 52189</strain>
    </source>
</reference>
<evidence type="ECO:0000313" key="3">
    <source>
        <dbReference type="Proteomes" id="UP001226762"/>
    </source>
</evidence>
<evidence type="ECO:0000256" key="1">
    <source>
        <dbReference type="SAM" id="Phobius"/>
    </source>
</evidence>
<dbReference type="AlphaFoldDB" id="A0AAE3W9S7"/>
<gene>
    <name evidence="2" type="ORF">NO357_03635</name>
</gene>
<keyword evidence="3" id="KW-1185">Reference proteome</keyword>
<keyword evidence="1" id="KW-0472">Membrane</keyword>
<accession>A0AAE3W9S7</accession>
<protein>
    <submittedName>
        <fullName evidence="2">TrgA family protein</fullName>
    </submittedName>
</protein>
<reference evidence="2" key="1">
    <citation type="submission" date="2022-07" db="EMBL/GenBank/DDBJ databases">
        <authorList>
            <person name="Otstavnykh N."/>
            <person name="Isaeva M."/>
            <person name="Bystritskaya E."/>
        </authorList>
    </citation>
    <scope>NUCLEOTIDE SEQUENCE</scope>
    <source>
        <strain evidence="2">KCTC 52189</strain>
    </source>
</reference>